<reference evidence="2 3" key="1">
    <citation type="submission" date="2013-08" db="EMBL/GenBank/DDBJ databases">
        <authorList>
            <person name="Stouthamer R."/>
            <person name="Nunney L."/>
        </authorList>
    </citation>
    <scope>NUCLEOTIDE SEQUENCE [LARGE SCALE GENOMIC DNA]</scope>
    <source>
        <strain evidence="3">ann-1</strain>
    </source>
</reference>
<dbReference type="RefSeq" id="WP_024748735.1">
    <property type="nucleotide sequence ID" value="NZ_CP006696.1"/>
</dbReference>
<name>A0A060H6S4_XYLFS</name>
<dbReference type="AlphaFoldDB" id="A0A060H6S4"/>
<organism evidence="2 3">
    <name type="scientific">Xylella fastidiosa subsp. sandyi Ann-1</name>
    <dbReference type="NCBI Taxonomy" id="155920"/>
    <lineage>
        <taxon>Bacteria</taxon>
        <taxon>Pseudomonadati</taxon>
        <taxon>Pseudomonadota</taxon>
        <taxon>Gammaproteobacteria</taxon>
        <taxon>Lysobacterales</taxon>
        <taxon>Lysobacteraceae</taxon>
        <taxon>Xylella</taxon>
    </lineage>
</organism>
<keyword evidence="1" id="KW-0472">Membrane</keyword>
<protein>
    <submittedName>
        <fullName evidence="2">Uncharacterized protein</fullName>
    </submittedName>
</protein>
<evidence type="ECO:0000313" key="2">
    <source>
        <dbReference type="EMBL" id="AIC10995.1"/>
    </source>
</evidence>
<proteinExistence type="predicted"/>
<evidence type="ECO:0000256" key="1">
    <source>
        <dbReference type="SAM" id="Phobius"/>
    </source>
</evidence>
<keyword evidence="1" id="KW-1133">Transmembrane helix</keyword>
<dbReference type="EMBL" id="CP006696">
    <property type="protein sequence ID" value="AIC10995.1"/>
    <property type="molecule type" value="Genomic_DNA"/>
</dbReference>
<sequence length="68" mass="7723">MLESAVLFPYFCFLAFVSGVAVLTLFALNETVISSELWSMHQHMKGYFTVLLAMDELPDLGSFWKLIC</sequence>
<keyword evidence="1" id="KW-0812">Transmembrane</keyword>
<dbReference type="PATRIC" id="fig|155920.8.peg.495"/>
<dbReference type="Proteomes" id="UP000027215">
    <property type="component" value="Chromosome"/>
</dbReference>
<evidence type="ECO:0000313" key="3">
    <source>
        <dbReference type="Proteomes" id="UP000027215"/>
    </source>
</evidence>
<feature type="transmembrane region" description="Helical" evidence="1">
    <location>
        <begin position="6"/>
        <end position="28"/>
    </location>
</feature>
<gene>
    <name evidence="2" type="ORF">D934_02040</name>
</gene>
<dbReference type="HOGENOM" id="CLU_2793131_0_0_6"/>
<dbReference type="KEGG" id="xfs:D934_02040"/>
<accession>A0A060H6S4</accession>